<accession>A0ABU5GY38</accession>
<proteinExistence type="predicted"/>
<feature type="chain" id="PRO_5045490253" description="Lipoprotein" evidence="2">
    <location>
        <begin position="18"/>
        <end position="64"/>
    </location>
</feature>
<reference evidence="3 4" key="1">
    <citation type="submission" date="2023-12" db="EMBL/GenBank/DDBJ databases">
        <title>the genome sequence of Hyalangium sp. s54d21.</title>
        <authorList>
            <person name="Zhang X."/>
        </authorList>
    </citation>
    <scope>NUCLEOTIDE SEQUENCE [LARGE SCALE GENOMIC DNA]</scope>
    <source>
        <strain evidence="4">s54d21</strain>
    </source>
</reference>
<gene>
    <name evidence="3" type="ORF">SYV04_05315</name>
</gene>
<dbReference type="Proteomes" id="UP001291309">
    <property type="component" value="Unassembled WGS sequence"/>
</dbReference>
<dbReference type="RefSeq" id="WP_321544517.1">
    <property type="nucleotide sequence ID" value="NZ_JAXIVS010000002.1"/>
</dbReference>
<feature type="signal peptide" evidence="2">
    <location>
        <begin position="1"/>
        <end position="17"/>
    </location>
</feature>
<feature type="region of interest" description="Disordered" evidence="1">
    <location>
        <begin position="20"/>
        <end position="64"/>
    </location>
</feature>
<organism evidence="3 4">
    <name type="scientific">Hyalangium rubrum</name>
    <dbReference type="NCBI Taxonomy" id="3103134"/>
    <lineage>
        <taxon>Bacteria</taxon>
        <taxon>Pseudomonadati</taxon>
        <taxon>Myxococcota</taxon>
        <taxon>Myxococcia</taxon>
        <taxon>Myxococcales</taxon>
        <taxon>Cystobacterineae</taxon>
        <taxon>Archangiaceae</taxon>
        <taxon>Hyalangium</taxon>
    </lineage>
</organism>
<evidence type="ECO:0000256" key="2">
    <source>
        <dbReference type="SAM" id="SignalP"/>
    </source>
</evidence>
<name>A0ABU5GY38_9BACT</name>
<evidence type="ECO:0008006" key="5">
    <source>
        <dbReference type="Google" id="ProtNLM"/>
    </source>
</evidence>
<sequence length="64" mass="6372">MRRVVLAAAVLAAVAFACRTTQPEGTENQMPIDSVGTEPVQTVPAEPPGPAGPLTAPMDAGTGG</sequence>
<evidence type="ECO:0000313" key="3">
    <source>
        <dbReference type="EMBL" id="MDY7225787.1"/>
    </source>
</evidence>
<protein>
    <recommendedName>
        <fullName evidence="5">Lipoprotein</fullName>
    </recommendedName>
</protein>
<feature type="compositionally biased region" description="Polar residues" evidence="1">
    <location>
        <begin position="20"/>
        <end position="31"/>
    </location>
</feature>
<evidence type="ECO:0000256" key="1">
    <source>
        <dbReference type="SAM" id="MobiDB-lite"/>
    </source>
</evidence>
<evidence type="ECO:0000313" key="4">
    <source>
        <dbReference type="Proteomes" id="UP001291309"/>
    </source>
</evidence>
<keyword evidence="4" id="KW-1185">Reference proteome</keyword>
<comment type="caution">
    <text evidence="3">The sequence shown here is derived from an EMBL/GenBank/DDBJ whole genome shotgun (WGS) entry which is preliminary data.</text>
</comment>
<dbReference type="EMBL" id="JAXIVS010000002">
    <property type="protein sequence ID" value="MDY7225787.1"/>
    <property type="molecule type" value="Genomic_DNA"/>
</dbReference>
<dbReference type="PROSITE" id="PS51257">
    <property type="entry name" value="PROKAR_LIPOPROTEIN"/>
    <property type="match status" value="1"/>
</dbReference>
<keyword evidence="2" id="KW-0732">Signal</keyword>